<evidence type="ECO:0000256" key="4">
    <source>
        <dbReference type="ARBA" id="ARBA00022691"/>
    </source>
</evidence>
<dbReference type="OrthoDB" id="6349953at2759"/>
<dbReference type="PROSITE" id="PS51626">
    <property type="entry name" value="SAM_MT_TRM1"/>
    <property type="match status" value="1"/>
</dbReference>
<reference evidence="8 9" key="1">
    <citation type="submission" date="2017-08" db="EMBL/GenBank/DDBJ databases">
        <title>Acidophilic green algal genome provides insights into adaptation to an acidic environment.</title>
        <authorList>
            <person name="Hirooka S."/>
            <person name="Hirose Y."/>
            <person name="Kanesaki Y."/>
            <person name="Higuchi S."/>
            <person name="Fujiwara T."/>
            <person name="Onuma R."/>
            <person name="Era A."/>
            <person name="Ohbayashi R."/>
            <person name="Uzuka A."/>
            <person name="Nozaki H."/>
            <person name="Yoshikawa H."/>
            <person name="Miyagishima S.Y."/>
        </authorList>
    </citation>
    <scope>NUCLEOTIDE SEQUENCE [LARGE SCALE GENOMIC DNA]</scope>
    <source>
        <strain evidence="8 9">NIES-2499</strain>
    </source>
</reference>
<dbReference type="Pfam" id="PF02005">
    <property type="entry name" value="TRM"/>
    <property type="match status" value="3"/>
</dbReference>
<keyword evidence="9" id="KW-1185">Reference proteome</keyword>
<evidence type="ECO:0000256" key="5">
    <source>
        <dbReference type="ARBA" id="ARBA00022694"/>
    </source>
</evidence>
<dbReference type="GO" id="GO:0005634">
    <property type="term" value="C:nucleus"/>
    <property type="evidence" value="ECO:0007669"/>
    <property type="project" value="TreeGrafter"/>
</dbReference>
<dbReference type="Gene3D" id="3.40.50.150">
    <property type="entry name" value="Vaccinia Virus protein VP39"/>
    <property type="match status" value="1"/>
</dbReference>
<dbReference type="GO" id="GO:0002940">
    <property type="term" value="P:tRNA N2-guanine methylation"/>
    <property type="evidence" value="ECO:0007669"/>
    <property type="project" value="TreeGrafter"/>
</dbReference>
<evidence type="ECO:0000256" key="1">
    <source>
        <dbReference type="ARBA" id="ARBA00022555"/>
    </source>
</evidence>
<comment type="similarity">
    <text evidence="7">Belongs to the class I-like SAM-binding methyltransferase superfamily. Trm1 family.</text>
</comment>
<keyword evidence="6 7" id="KW-0694">RNA-binding</keyword>
<keyword evidence="4 7" id="KW-0949">S-adenosyl-L-methionine</keyword>
<proteinExistence type="inferred from homology"/>
<comment type="catalytic activity">
    <reaction evidence="7">
        <text>guanosine(26) in tRNA + 2 S-adenosyl-L-methionine = N(2)-dimethylguanosine(26) in tRNA + 2 S-adenosyl-L-homocysteine + 2 H(+)</text>
        <dbReference type="Rhea" id="RHEA:43140"/>
        <dbReference type="Rhea" id="RHEA-COMP:10359"/>
        <dbReference type="Rhea" id="RHEA-COMP:10360"/>
        <dbReference type="ChEBI" id="CHEBI:15378"/>
        <dbReference type="ChEBI" id="CHEBI:57856"/>
        <dbReference type="ChEBI" id="CHEBI:59789"/>
        <dbReference type="ChEBI" id="CHEBI:74269"/>
        <dbReference type="ChEBI" id="CHEBI:74513"/>
        <dbReference type="EC" id="2.1.1.216"/>
    </reaction>
</comment>
<dbReference type="EMBL" id="BEGY01000013">
    <property type="protein sequence ID" value="GAX75602.1"/>
    <property type="molecule type" value="Genomic_DNA"/>
</dbReference>
<dbReference type="AlphaFoldDB" id="A0A250WYC1"/>
<dbReference type="InterPro" id="IPR042296">
    <property type="entry name" value="tRNA_met_Trm1_C"/>
</dbReference>
<keyword evidence="2 7" id="KW-0489">Methyltransferase</keyword>
<evidence type="ECO:0000256" key="7">
    <source>
        <dbReference type="PROSITE-ProRule" id="PRU00958"/>
    </source>
</evidence>
<gene>
    <name evidence="8" type="ORF">CEUSTIGMA_g3046.t1</name>
</gene>
<evidence type="ECO:0000313" key="9">
    <source>
        <dbReference type="Proteomes" id="UP000232323"/>
    </source>
</evidence>
<dbReference type="Gene3D" id="3.30.56.70">
    <property type="entry name" value="N2,N2-dimethylguanosine tRNA methyltransferase, C-terminal domain"/>
    <property type="match status" value="1"/>
</dbReference>
<evidence type="ECO:0000256" key="3">
    <source>
        <dbReference type="ARBA" id="ARBA00022679"/>
    </source>
</evidence>
<dbReference type="InterPro" id="IPR029063">
    <property type="entry name" value="SAM-dependent_MTases_sf"/>
</dbReference>
<evidence type="ECO:0000313" key="8">
    <source>
        <dbReference type="EMBL" id="GAX75602.1"/>
    </source>
</evidence>
<keyword evidence="5 7" id="KW-0819">tRNA processing</keyword>
<keyword evidence="3 7" id="KW-0808">Transferase</keyword>
<sequence>MKGMVIKQQPWKSLNPRTFSRSCHASNILAPEQSPELKAERGVQFMQGAAFYRPESSQGRDLAILAAALYRKRTGSLRVLDVMAGSGIRGARYLQQARADEVWCNDYNPGNQKALIYNMLSSSSIDTSDLSSIGDVLGRWADEAQEVQPPGLKKPVWRWRSNHTSPEQLGRHISIEKTSKIQLCPSETTDCNPAVGALHQDSVNCLESSTGAHYIQLNEQMEDLNHGSAGPCHQDYLRHKILTVSHLDAFRLLSCCALNEDYYDMVDIDSFGSDTSFLGAAMDCVKYGGLLYLTSTDGFCSGGHRPERSLAAYGAYLRAMPFSNEQGLRMLIGAAVKEGASRGLAVIPVFSLYSYHGPVFRVMLRATRSAEWPHHHYGFVGHCHVHGDTRHVAWRDISSARCMCCEPGRKVSRGNGLPGCTSESLCHDTRLDLHGAPTLPPISAQESSQNCASGNVEFMADEGENSTDNTKRVMTTPCQTSGRHAPALVLSGPMWTGPLHDREEVVAMQQEAESRGWLNPCSTAETDPTDFQLAGQVGVNRTKRHKNTSLAELLEIMKDEADGALPPGYLAMDTIGKQLVSNPSRARVMEALKAHGFVATRSHLEPKSIRTNARMQDILKVCKESLGIGVRQNSEFYEICQ</sequence>
<evidence type="ECO:0000256" key="6">
    <source>
        <dbReference type="ARBA" id="ARBA00022884"/>
    </source>
</evidence>
<dbReference type="PANTHER" id="PTHR10631">
    <property type="entry name" value="N 2 ,N 2 -DIMETHYLGUANOSINE TRNA METHYLTRANSFERASE"/>
    <property type="match status" value="1"/>
</dbReference>
<keyword evidence="1 7" id="KW-0820">tRNA-binding</keyword>
<protein>
    <recommendedName>
        <fullName evidence="7">tRNA (guanine(26)-N(2))-dimethyltransferase</fullName>
        <ecNumber evidence="7">2.1.1.216</ecNumber>
    </recommendedName>
</protein>
<dbReference type="EC" id="2.1.1.216" evidence="7"/>
<dbReference type="GO" id="GO:0000049">
    <property type="term" value="F:tRNA binding"/>
    <property type="evidence" value="ECO:0007669"/>
    <property type="project" value="UniProtKB-UniRule"/>
</dbReference>
<evidence type="ECO:0000256" key="2">
    <source>
        <dbReference type="ARBA" id="ARBA00022603"/>
    </source>
</evidence>
<dbReference type="STRING" id="1157962.A0A250WYC1"/>
<organism evidence="8 9">
    <name type="scientific">Chlamydomonas eustigma</name>
    <dbReference type="NCBI Taxonomy" id="1157962"/>
    <lineage>
        <taxon>Eukaryota</taxon>
        <taxon>Viridiplantae</taxon>
        <taxon>Chlorophyta</taxon>
        <taxon>core chlorophytes</taxon>
        <taxon>Chlorophyceae</taxon>
        <taxon>CS clade</taxon>
        <taxon>Chlamydomonadales</taxon>
        <taxon>Chlamydomonadaceae</taxon>
        <taxon>Chlamydomonas</taxon>
    </lineage>
</organism>
<dbReference type="GO" id="GO:0160104">
    <property type="term" value="F:tRNA (guanine(26)-N2)-dimethyltransferase activity"/>
    <property type="evidence" value="ECO:0007669"/>
    <property type="project" value="UniProtKB-UniRule"/>
</dbReference>
<comment type="caution">
    <text evidence="8">The sequence shown here is derived from an EMBL/GenBank/DDBJ whole genome shotgun (WGS) entry which is preliminary data.</text>
</comment>
<dbReference type="PANTHER" id="PTHR10631:SF9">
    <property type="entry name" value="TRNA (GUANINE(26)-N(2))-DIMETHYLTRANSFERASE"/>
    <property type="match status" value="1"/>
</dbReference>
<accession>A0A250WYC1</accession>
<dbReference type="SUPFAM" id="SSF53335">
    <property type="entry name" value="S-adenosyl-L-methionine-dependent methyltransferases"/>
    <property type="match status" value="2"/>
</dbReference>
<name>A0A250WYC1_9CHLO</name>
<dbReference type="Proteomes" id="UP000232323">
    <property type="component" value="Unassembled WGS sequence"/>
</dbReference>
<dbReference type="InterPro" id="IPR002905">
    <property type="entry name" value="Trm1"/>
</dbReference>